<feature type="compositionally biased region" description="Polar residues" evidence="1">
    <location>
        <begin position="461"/>
        <end position="483"/>
    </location>
</feature>
<protein>
    <submittedName>
        <fullName evidence="2">11251_t:CDS:1</fullName>
    </submittedName>
</protein>
<feature type="non-terminal residue" evidence="2">
    <location>
        <position position="491"/>
    </location>
</feature>
<comment type="caution">
    <text evidence="2">The sequence shown here is derived from an EMBL/GenBank/DDBJ whole genome shotgun (WGS) entry which is preliminary data.</text>
</comment>
<proteinExistence type="predicted"/>
<organism evidence="2 3">
    <name type="scientific">Dentiscutata erythropus</name>
    <dbReference type="NCBI Taxonomy" id="1348616"/>
    <lineage>
        <taxon>Eukaryota</taxon>
        <taxon>Fungi</taxon>
        <taxon>Fungi incertae sedis</taxon>
        <taxon>Mucoromycota</taxon>
        <taxon>Glomeromycotina</taxon>
        <taxon>Glomeromycetes</taxon>
        <taxon>Diversisporales</taxon>
        <taxon>Gigasporaceae</taxon>
        <taxon>Dentiscutata</taxon>
    </lineage>
</organism>
<feature type="region of interest" description="Disordered" evidence="1">
    <location>
        <begin position="1"/>
        <end position="51"/>
    </location>
</feature>
<gene>
    <name evidence="2" type="ORF">DERYTH_LOCUS20739</name>
</gene>
<feature type="region of interest" description="Disordered" evidence="1">
    <location>
        <begin position="79"/>
        <end position="108"/>
    </location>
</feature>
<keyword evidence="3" id="KW-1185">Reference proteome</keyword>
<evidence type="ECO:0000313" key="2">
    <source>
        <dbReference type="EMBL" id="CAG8787599.1"/>
    </source>
</evidence>
<feature type="compositionally biased region" description="Polar residues" evidence="1">
    <location>
        <begin position="1"/>
        <end position="22"/>
    </location>
</feature>
<sequence length="491" mass="57166">EKSHSQHTNSDEITQLDTTNQPKIHLTKSKSRAASYLARKTSNPGKSEKNLPLVPNVSNIVTNNVTLQSKNKTILSPIQKGNNNTLKKKKAKPPLEKKPKQEFSKENIKQNESTKKWVDKQYNLRKCKRFITHLLPESFSKQVKKLRELVKENENKVKLIGVTTNTHWDEIVLPSKKGKKKDDELSKDQPRKINQIIKQKLNRLDKAILDREIAKDTKIKQTIQDLNWRLEQINKTYSYTQGLTKEEIEEYLESIQKITKIKDTDKPAETRREYLYEKHREDIKDLQEEYNKDIHRILDITAEEFNDIGLIEQQAAVTALITAQAHCKDESTKQALYKKHKEFLESQLEKVGEMYDDKEIQGRIYRDVIKARKKEKPQMLLPDPKGRNTYKLYEQYDVLKDKEFVRENDQIGIRISHSPTDDIFLNERLSQASRRNEDIPQGVLPKVTKFFKDIGQGIKNKFTSRPTTSSPLSQHTLSRTPTIEISADALD</sequence>
<dbReference type="AlphaFoldDB" id="A0A9N9P630"/>
<name>A0A9N9P630_9GLOM</name>
<dbReference type="EMBL" id="CAJVPY010024995">
    <property type="protein sequence ID" value="CAG8787599.1"/>
    <property type="molecule type" value="Genomic_DNA"/>
</dbReference>
<evidence type="ECO:0000256" key="1">
    <source>
        <dbReference type="SAM" id="MobiDB-lite"/>
    </source>
</evidence>
<evidence type="ECO:0000313" key="3">
    <source>
        <dbReference type="Proteomes" id="UP000789405"/>
    </source>
</evidence>
<feature type="compositionally biased region" description="Basic and acidic residues" evidence="1">
    <location>
        <begin position="93"/>
        <end position="108"/>
    </location>
</feature>
<feature type="region of interest" description="Disordered" evidence="1">
    <location>
        <begin position="461"/>
        <end position="491"/>
    </location>
</feature>
<dbReference type="OrthoDB" id="2489463at2759"/>
<dbReference type="Proteomes" id="UP000789405">
    <property type="component" value="Unassembled WGS sequence"/>
</dbReference>
<accession>A0A9N9P630</accession>
<reference evidence="2" key="1">
    <citation type="submission" date="2021-06" db="EMBL/GenBank/DDBJ databases">
        <authorList>
            <person name="Kallberg Y."/>
            <person name="Tangrot J."/>
            <person name="Rosling A."/>
        </authorList>
    </citation>
    <scope>NUCLEOTIDE SEQUENCE</scope>
    <source>
        <strain evidence="2">MA453B</strain>
    </source>
</reference>